<evidence type="ECO:0000313" key="3">
    <source>
        <dbReference type="EMBL" id="ERI00986.1"/>
    </source>
</evidence>
<dbReference type="Pfam" id="PF13560">
    <property type="entry name" value="HTH_31"/>
    <property type="match status" value="1"/>
</dbReference>
<name>A0AAN4HJN7_BACTU</name>
<dbReference type="GO" id="GO:0005829">
    <property type="term" value="C:cytosol"/>
    <property type="evidence" value="ECO:0007669"/>
    <property type="project" value="TreeGrafter"/>
</dbReference>
<accession>A0AAN4HJN7</accession>
<dbReference type="EMBL" id="ARXZ02000004">
    <property type="protein sequence ID" value="ERI00986.1"/>
    <property type="molecule type" value="Genomic_DNA"/>
</dbReference>
<dbReference type="PANTHER" id="PTHR46797:SF1">
    <property type="entry name" value="METHYLPHOSPHONATE SYNTHASE"/>
    <property type="match status" value="1"/>
</dbReference>
<dbReference type="InterPro" id="IPR001387">
    <property type="entry name" value="Cro/C1-type_HTH"/>
</dbReference>
<evidence type="ECO:0000256" key="1">
    <source>
        <dbReference type="ARBA" id="ARBA00023125"/>
    </source>
</evidence>
<dbReference type="InterPro" id="IPR050807">
    <property type="entry name" value="TransReg_Diox_bact_type"/>
</dbReference>
<feature type="domain" description="HTH cro/C1-type" evidence="2">
    <location>
        <begin position="52"/>
        <end position="107"/>
    </location>
</feature>
<dbReference type="SMART" id="SM00530">
    <property type="entry name" value="HTH_XRE"/>
    <property type="match status" value="1"/>
</dbReference>
<dbReference type="InterPro" id="IPR010982">
    <property type="entry name" value="Lambda_DNA-bd_dom_sf"/>
</dbReference>
<dbReference type="Gene3D" id="1.10.260.40">
    <property type="entry name" value="lambda repressor-like DNA-binding domains"/>
    <property type="match status" value="1"/>
</dbReference>
<gene>
    <name evidence="3" type="ORF">BTCBT_002541</name>
</gene>
<comment type="caution">
    <text evidence="3">The sequence shown here is derived from an EMBL/GenBank/DDBJ whole genome shotgun (WGS) entry which is preliminary data.</text>
</comment>
<protein>
    <submittedName>
        <fullName evidence="3">Anaerobic benzoate catabolism transcriptional regulator</fullName>
    </submittedName>
</protein>
<dbReference type="AlphaFoldDB" id="A0AAN4HJN7"/>
<proteinExistence type="predicted"/>
<evidence type="ECO:0000313" key="4">
    <source>
        <dbReference type="Proteomes" id="UP000013487"/>
    </source>
</evidence>
<sequence length="165" mass="19009">MGIKFKSFLQWTIFTSWRYTVVMAYIGEEQTMTSVLKLKTTETMENELGAFLKSERNKKKLSLEKVAKAIGVSASYLHRLENGDRKNPSIAVLEQLCEFFSLNPQKVLEMAGLSKESMIRVDNIKIPLSQIENLASFMLKLDLTDFTQVITLKEEVEKFQNKFNK</sequence>
<dbReference type="CDD" id="cd00093">
    <property type="entry name" value="HTH_XRE"/>
    <property type="match status" value="1"/>
</dbReference>
<dbReference type="GO" id="GO:0003700">
    <property type="term" value="F:DNA-binding transcription factor activity"/>
    <property type="evidence" value="ECO:0007669"/>
    <property type="project" value="TreeGrafter"/>
</dbReference>
<keyword evidence="1" id="KW-0238">DNA-binding</keyword>
<dbReference type="PROSITE" id="PS50943">
    <property type="entry name" value="HTH_CROC1"/>
    <property type="match status" value="1"/>
</dbReference>
<evidence type="ECO:0000259" key="2">
    <source>
        <dbReference type="PROSITE" id="PS50943"/>
    </source>
</evidence>
<dbReference type="Proteomes" id="UP000013487">
    <property type="component" value="Unassembled WGS sequence"/>
</dbReference>
<dbReference type="PANTHER" id="PTHR46797">
    <property type="entry name" value="HTH-TYPE TRANSCRIPTIONAL REGULATOR"/>
    <property type="match status" value="1"/>
</dbReference>
<reference evidence="3 4" key="1">
    <citation type="journal article" date="2013" name="Genome Announc.">
        <title>Draft Genome Sequence of Bacillus thuringiensis var. thuringiensis Strain T01-328, a Brazilian Isolate That Produces a Soluble Pesticide Protein, Cry1Ia.</title>
        <authorList>
            <person name="Varani A.M."/>
            <person name="Lemos M.V."/>
            <person name="Fernandes C.C."/>
            <person name="Lemos E.G."/>
            <person name="Alves E.C."/>
            <person name="Desiderio J.A."/>
        </authorList>
    </citation>
    <scope>NUCLEOTIDE SEQUENCE [LARGE SCALE GENOMIC DNA]</scope>
    <source>
        <strain evidence="3 4">T01-328</strain>
    </source>
</reference>
<organism evidence="3 4">
    <name type="scientific">Bacillus thuringiensis T01-328</name>
    <dbReference type="NCBI Taxonomy" id="1324966"/>
    <lineage>
        <taxon>Bacteria</taxon>
        <taxon>Bacillati</taxon>
        <taxon>Bacillota</taxon>
        <taxon>Bacilli</taxon>
        <taxon>Bacillales</taxon>
        <taxon>Bacillaceae</taxon>
        <taxon>Bacillus</taxon>
        <taxon>Bacillus cereus group</taxon>
    </lineage>
</organism>
<dbReference type="GO" id="GO:0003677">
    <property type="term" value="F:DNA binding"/>
    <property type="evidence" value="ECO:0007669"/>
    <property type="project" value="UniProtKB-KW"/>
</dbReference>
<dbReference type="SUPFAM" id="SSF47413">
    <property type="entry name" value="lambda repressor-like DNA-binding domains"/>
    <property type="match status" value="1"/>
</dbReference>